<evidence type="ECO:0000313" key="1">
    <source>
        <dbReference type="EMBL" id="GAA0951486.1"/>
    </source>
</evidence>
<evidence type="ECO:0000313" key="2">
    <source>
        <dbReference type="Proteomes" id="UP001500542"/>
    </source>
</evidence>
<organism evidence="1 2">
    <name type="scientific">Kribbella koreensis</name>
    <dbReference type="NCBI Taxonomy" id="57909"/>
    <lineage>
        <taxon>Bacteria</taxon>
        <taxon>Bacillati</taxon>
        <taxon>Actinomycetota</taxon>
        <taxon>Actinomycetes</taxon>
        <taxon>Propionibacteriales</taxon>
        <taxon>Kribbellaceae</taxon>
        <taxon>Kribbella</taxon>
    </lineage>
</organism>
<accession>A0ABN1R687</accession>
<dbReference type="RefSeq" id="WP_343975622.1">
    <property type="nucleotide sequence ID" value="NZ_BAAAHK010000013.1"/>
</dbReference>
<protein>
    <submittedName>
        <fullName evidence="1">Uncharacterized protein</fullName>
    </submittedName>
</protein>
<comment type="caution">
    <text evidence="1">The sequence shown here is derived from an EMBL/GenBank/DDBJ whole genome shotgun (WGS) entry which is preliminary data.</text>
</comment>
<name>A0ABN1R687_9ACTN</name>
<gene>
    <name evidence="1" type="ORF">GCM10009554_53030</name>
</gene>
<proteinExistence type="predicted"/>
<reference evidence="1 2" key="1">
    <citation type="journal article" date="2019" name="Int. J. Syst. Evol. Microbiol.">
        <title>The Global Catalogue of Microorganisms (GCM) 10K type strain sequencing project: providing services to taxonomists for standard genome sequencing and annotation.</title>
        <authorList>
            <consortium name="The Broad Institute Genomics Platform"/>
            <consortium name="The Broad Institute Genome Sequencing Center for Infectious Disease"/>
            <person name="Wu L."/>
            <person name="Ma J."/>
        </authorList>
    </citation>
    <scope>NUCLEOTIDE SEQUENCE [LARGE SCALE GENOMIC DNA]</scope>
    <source>
        <strain evidence="1 2">JCM 10977</strain>
    </source>
</reference>
<dbReference type="Proteomes" id="UP001500542">
    <property type="component" value="Unassembled WGS sequence"/>
</dbReference>
<sequence>MDGHDLAWWKVVDASGHPPQNSEETAAQHYEDEGIPFHRAGERVTVNLSESRWQIR</sequence>
<keyword evidence="2" id="KW-1185">Reference proteome</keyword>
<dbReference type="EMBL" id="BAAAHK010000013">
    <property type="protein sequence ID" value="GAA0951486.1"/>
    <property type="molecule type" value="Genomic_DNA"/>
</dbReference>